<evidence type="ECO:0000256" key="1">
    <source>
        <dbReference type="SAM" id="SignalP"/>
    </source>
</evidence>
<evidence type="ECO:0000313" key="3">
    <source>
        <dbReference type="Proteomes" id="UP000464178"/>
    </source>
</evidence>
<sequence>MTAIGKLMAFLLLAVGLAMMTWAVSAYAQRPAWFDPIPEGGVDKNVHTATFAQLKVEIDALNRSADIASGVWGASLKELESREALRANRLKGFAERYRWARKGNPRDLTDSANPRSGKGFYAPAIDPVLKLYDLSLDATGKPKGAPILGSDGLPLPGIDMLTDSVSNDLKEMQDLTAQITEQRRKFDELSVGVIATEKNLVKMNVIRDSVQAELFFLDTFEVNVYETRETVARRELQLRKRLKSLGIANP</sequence>
<dbReference type="RefSeq" id="WP_162666077.1">
    <property type="nucleotide sequence ID" value="NZ_LR593886.1"/>
</dbReference>
<accession>A0A6P2CV14</accession>
<name>A0A6P2CV14_9BACT</name>
<keyword evidence="3" id="KW-1185">Reference proteome</keyword>
<organism evidence="2 3">
    <name type="scientific">Gemmata massiliana</name>
    <dbReference type="NCBI Taxonomy" id="1210884"/>
    <lineage>
        <taxon>Bacteria</taxon>
        <taxon>Pseudomonadati</taxon>
        <taxon>Planctomycetota</taxon>
        <taxon>Planctomycetia</taxon>
        <taxon>Gemmatales</taxon>
        <taxon>Gemmataceae</taxon>
        <taxon>Gemmata</taxon>
    </lineage>
</organism>
<evidence type="ECO:0000313" key="2">
    <source>
        <dbReference type="EMBL" id="VTR91020.1"/>
    </source>
</evidence>
<reference evidence="2 3" key="1">
    <citation type="submission" date="2019-05" db="EMBL/GenBank/DDBJ databases">
        <authorList>
            <consortium name="Science for Life Laboratories"/>
        </authorList>
    </citation>
    <scope>NUCLEOTIDE SEQUENCE [LARGE SCALE GENOMIC DNA]</scope>
    <source>
        <strain evidence="2">Soil9</strain>
    </source>
</reference>
<dbReference type="Proteomes" id="UP000464178">
    <property type="component" value="Chromosome"/>
</dbReference>
<dbReference type="EMBL" id="LR593886">
    <property type="protein sequence ID" value="VTR91020.1"/>
    <property type="molecule type" value="Genomic_DNA"/>
</dbReference>
<dbReference type="KEGG" id="gms:SOIL9_66940"/>
<protein>
    <submittedName>
        <fullName evidence="2">Uncharacterized protein</fullName>
    </submittedName>
</protein>
<proteinExistence type="predicted"/>
<feature type="chain" id="PRO_5026701691" evidence="1">
    <location>
        <begin position="29"/>
        <end position="250"/>
    </location>
</feature>
<feature type="signal peptide" evidence="1">
    <location>
        <begin position="1"/>
        <end position="28"/>
    </location>
</feature>
<dbReference type="AlphaFoldDB" id="A0A6P2CV14"/>
<gene>
    <name evidence="2" type="ORF">SOIL9_66940</name>
</gene>
<keyword evidence="1" id="KW-0732">Signal</keyword>